<protein>
    <submittedName>
        <fullName evidence="4">SpoIIE family protein phosphatase</fullName>
    </submittedName>
</protein>
<dbReference type="CDD" id="cd00130">
    <property type="entry name" value="PAS"/>
    <property type="match status" value="1"/>
</dbReference>
<dbReference type="PANTHER" id="PTHR43156">
    <property type="entry name" value="STAGE II SPORULATION PROTEIN E-RELATED"/>
    <property type="match status" value="1"/>
</dbReference>
<dbReference type="Pfam" id="PF07228">
    <property type="entry name" value="SpoIIE"/>
    <property type="match status" value="1"/>
</dbReference>
<dbReference type="SUPFAM" id="SSF55785">
    <property type="entry name" value="PYP-like sensor domain (PAS domain)"/>
    <property type="match status" value="1"/>
</dbReference>
<dbReference type="RefSeq" id="WP_157168064.1">
    <property type="nucleotide sequence ID" value="NZ_WPNZ01000018.1"/>
</dbReference>
<organism evidence="4 5">
    <name type="scientific">Streptomyces typhae</name>
    <dbReference type="NCBI Taxonomy" id="2681492"/>
    <lineage>
        <taxon>Bacteria</taxon>
        <taxon>Bacillati</taxon>
        <taxon>Actinomycetota</taxon>
        <taxon>Actinomycetes</taxon>
        <taxon>Kitasatosporales</taxon>
        <taxon>Streptomycetaceae</taxon>
        <taxon>Streptomyces</taxon>
    </lineage>
</organism>
<evidence type="ECO:0000259" key="3">
    <source>
        <dbReference type="PROSITE" id="PS50112"/>
    </source>
</evidence>
<evidence type="ECO:0000256" key="2">
    <source>
        <dbReference type="SAM" id="MobiDB-lite"/>
    </source>
</evidence>
<dbReference type="AlphaFoldDB" id="A0A6L6X4B3"/>
<dbReference type="Proteomes" id="UP000483802">
    <property type="component" value="Unassembled WGS sequence"/>
</dbReference>
<comment type="caution">
    <text evidence="4">The sequence shown here is derived from an EMBL/GenBank/DDBJ whole genome shotgun (WGS) entry which is preliminary data.</text>
</comment>
<dbReference type="SMART" id="SM00331">
    <property type="entry name" value="PP2C_SIG"/>
    <property type="match status" value="1"/>
</dbReference>
<accession>A0A6L6X4B3</accession>
<evidence type="ECO:0000256" key="1">
    <source>
        <dbReference type="ARBA" id="ARBA00022801"/>
    </source>
</evidence>
<evidence type="ECO:0000313" key="4">
    <source>
        <dbReference type="EMBL" id="MVO88683.1"/>
    </source>
</evidence>
<keyword evidence="1" id="KW-0378">Hydrolase</keyword>
<dbReference type="InterPro" id="IPR036457">
    <property type="entry name" value="PPM-type-like_dom_sf"/>
</dbReference>
<dbReference type="InterPro" id="IPR052016">
    <property type="entry name" value="Bact_Sigma-Reg"/>
</dbReference>
<proteinExistence type="predicted"/>
<sequence>MGRNRHGADPSGTGDDAGVDARFTALLEDSAEELYESAPCGYLSTMMDGTIARINATLLGWLGLDRADVVGRKRFADLLTVGGKLYHETHFAPLLRMRGEVGGVALEMRGADGGRLPVLVSSVVKYGTEGEPLLIRTTVFDASDRRSYEEELLRRRRDAEQAHAEAERARAEAERARAEAEQARAEAEEARSQAEADRSRLADALAVLQQSLVPASLPEVPGLETAVYYHTASADRLGGDFYDLFPLDGTRWAFFLGDVCGKGPEAASLTSLTRYTLRAAALHDPDPTAALTTLNAVLHERYAGGGDPRYCTVVFGVVEPGGDGSATVRLASGGHPPALVLRADGRADYLPTPGGLLVGILPTAPVGTVETTLAPGETLLLYTDGLTEARTGPARDQLFGDDALLAFGGAQAPASPQETVAALTTLLRGFGDGLDDDTALLALGVPALPPPARRPATDRPS</sequence>
<reference evidence="4 5" key="1">
    <citation type="submission" date="2019-11" db="EMBL/GenBank/DDBJ databases">
        <title>Streptomyces typhae sp. nov., a novel endophytic actinomycete isolated from the root of cattail pollen (Typha angustifolia L.).</title>
        <authorList>
            <person name="Peng C."/>
        </authorList>
    </citation>
    <scope>NUCLEOTIDE SEQUENCE [LARGE SCALE GENOMIC DNA]</scope>
    <source>
        <strain evidence="5">p1417</strain>
    </source>
</reference>
<feature type="region of interest" description="Disordered" evidence="2">
    <location>
        <begin position="154"/>
        <end position="196"/>
    </location>
</feature>
<dbReference type="InterPro" id="IPR001932">
    <property type="entry name" value="PPM-type_phosphatase-like_dom"/>
</dbReference>
<dbReference type="Gene3D" id="3.60.40.10">
    <property type="entry name" value="PPM-type phosphatase domain"/>
    <property type="match status" value="1"/>
</dbReference>
<dbReference type="EMBL" id="WPNZ01000018">
    <property type="protein sequence ID" value="MVO88683.1"/>
    <property type="molecule type" value="Genomic_DNA"/>
</dbReference>
<dbReference type="Gene3D" id="3.30.450.20">
    <property type="entry name" value="PAS domain"/>
    <property type="match status" value="1"/>
</dbReference>
<dbReference type="PROSITE" id="PS50112">
    <property type="entry name" value="PAS"/>
    <property type="match status" value="1"/>
</dbReference>
<dbReference type="PANTHER" id="PTHR43156:SF2">
    <property type="entry name" value="STAGE II SPORULATION PROTEIN E"/>
    <property type="match status" value="1"/>
</dbReference>
<dbReference type="SUPFAM" id="SSF81606">
    <property type="entry name" value="PP2C-like"/>
    <property type="match status" value="1"/>
</dbReference>
<dbReference type="InterPro" id="IPR035965">
    <property type="entry name" value="PAS-like_dom_sf"/>
</dbReference>
<evidence type="ECO:0000313" key="5">
    <source>
        <dbReference type="Proteomes" id="UP000483802"/>
    </source>
</evidence>
<keyword evidence="5" id="KW-1185">Reference proteome</keyword>
<dbReference type="NCBIfam" id="TIGR00229">
    <property type="entry name" value="sensory_box"/>
    <property type="match status" value="1"/>
</dbReference>
<dbReference type="InterPro" id="IPR000014">
    <property type="entry name" value="PAS"/>
</dbReference>
<dbReference type="GO" id="GO:0016791">
    <property type="term" value="F:phosphatase activity"/>
    <property type="evidence" value="ECO:0007669"/>
    <property type="project" value="TreeGrafter"/>
</dbReference>
<feature type="domain" description="PAS" evidence="3">
    <location>
        <begin position="27"/>
        <end position="79"/>
    </location>
</feature>
<dbReference type="Pfam" id="PF13426">
    <property type="entry name" value="PAS_9"/>
    <property type="match status" value="1"/>
</dbReference>
<name>A0A6L6X4B3_9ACTN</name>
<gene>
    <name evidence="4" type="ORF">GPA10_28985</name>
</gene>